<dbReference type="InterPro" id="IPR004559">
    <property type="entry name" value="HemW-like"/>
</dbReference>
<dbReference type="PANTHER" id="PTHR13932:SF5">
    <property type="entry name" value="RADICAL S-ADENOSYL METHIONINE DOMAIN-CONTAINING PROTEIN 1, MITOCHONDRIAL"/>
    <property type="match status" value="1"/>
</dbReference>
<dbReference type="CDD" id="cd01335">
    <property type="entry name" value="Radical_SAM"/>
    <property type="match status" value="1"/>
</dbReference>
<dbReference type="EMBL" id="AP019860">
    <property type="protein sequence ID" value="BBM84098.1"/>
    <property type="molecule type" value="Genomic_DNA"/>
</dbReference>
<proteinExistence type="inferred from homology"/>
<gene>
    <name evidence="4" type="ORF">UABAM_02454</name>
</gene>
<accession>A0A5S9F341</accession>
<evidence type="ECO:0000259" key="3">
    <source>
        <dbReference type="PROSITE" id="PS51918"/>
    </source>
</evidence>
<dbReference type="GO" id="GO:0051539">
    <property type="term" value="F:4 iron, 4 sulfur cluster binding"/>
    <property type="evidence" value="ECO:0007669"/>
    <property type="project" value="UniProtKB-UniRule"/>
</dbReference>
<dbReference type="SUPFAM" id="SSF102114">
    <property type="entry name" value="Radical SAM enzymes"/>
    <property type="match status" value="1"/>
</dbReference>
<evidence type="ECO:0000256" key="1">
    <source>
        <dbReference type="ARBA" id="ARBA00006100"/>
    </source>
</evidence>
<dbReference type="SFLD" id="SFLDF00562">
    <property type="entry name" value="HemN-like__clustered_with_heat"/>
    <property type="match status" value="1"/>
</dbReference>
<dbReference type="InterPro" id="IPR058240">
    <property type="entry name" value="rSAM_sf"/>
</dbReference>
<evidence type="ECO:0000256" key="2">
    <source>
        <dbReference type="RuleBase" id="RU364116"/>
    </source>
</evidence>
<dbReference type="OrthoDB" id="9808022at2"/>
<feature type="domain" description="Radical SAM core" evidence="3">
    <location>
        <begin position="1"/>
        <end position="230"/>
    </location>
</feature>
<keyword evidence="2" id="KW-0004">4Fe-4S</keyword>
<dbReference type="Pfam" id="PF04055">
    <property type="entry name" value="Radical_SAM"/>
    <property type="match status" value="1"/>
</dbReference>
<evidence type="ECO:0000313" key="5">
    <source>
        <dbReference type="Proteomes" id="UP000326354"/>
    </source>
</evidence>
<sequence>MSGIYIHIPFCKQACHYCNFHFSTSLRLKEKVVKAIILELQLQRDYLSQPPQTIYFGGGTPSILHINDLRNIFAAIHSNYDMQHVEEITIEVNPNDLNKSVLTEYRDLGFNRLSIGIQSFRDADLQFLNRAHSGEEALQCIHLSREVGFSNISIDLIYGIPNVTDIDWERNILHTIETEIPHISCYCLTVEEKTALKYMIETKKVPNVSEDQGAEQFALLMKTMQKHGYAHYEISNFCRPPYFSKHNTAYWQGKEYLGIGPAAHSFDGRVRQWNIANNLRYVHGIENKEIPCEKEFLTPTQQVNEYIMTSLRTMWGTDLQKIATLSGESGKENVMEKAQKFIHNETLIMENNTLFLSHHGRMIADYITLELFAE</sequence>
<keyword evidence="2" id="KW-0143">Chaperone</keyword>
<dbReference type="PROSITE" id="PS51918">
    <property type="entry name" value="RADICAL_SAM"/>
    <property type="match status" value="1"/>
</dbReference>
<dbReference type="RefSeq" id="WP_151968273.1">
    <property type="nucleotide sequence ID" value="NZ_AP019860.1"/>
</dbReference>
<dbReference type="GO" id="GO:0046872">
    <property type="term" value="F:metal ion binding"/>
    <property type="evidence" value="ECO:0007669"/>
    <property type="project" value="UniProtKB-UniRule"/>
</dbReference>
<dbReference type="SFLD" id="SFLDG01065">
    <property type="entry name" value="anaerobic_coproporphyrinogen-I"/>
    <property type="match status" value="1"/>
</dbReference>
<dbReference type="SFLD" id="SFLDF00288">
    <property type="entry name" value="HemN-like__clustered_with_nucl"/>
    <property type="match status" value="1"/>
</dbReference>
<evidence type="ECO:0000313" key="4">
    <source>
        <dbReference type="EMBL" id="BBM84098.1"/>
    </source>
</evidence>
<dbReference type="SFLD" id="SFLDS00029">
    <property type="entry name" value="Radical_SAM"/>
    <property type="match status" value="1"/>
</dbReference>
<comment type="function">
    <text evidence="2">Probably acts as a heme chaperone, transferring heme to an unknown acceptor. Binds one molecule of heme per monomer, possibly covalently. Binds 1 [4Fe-4S] cluster. The cluster is coordinated with 3 cysteines and an exchangeable S-adenosyl-L-methionine.</text>
</comment>
<keyword evidence="2" id="KW-0411">Iron-sulfur</keyword>
<dbReference type="GO" id="GO:0004109">
    <property type="term" value="F:coproporphyrinogen oxidase activity"/>
    <property type="evidence" value="ECO:0007669"/>
    <property type="project" value="InterPro"/>
</dbReference>
<dbReference type="GO" id="GO:0005737">
    <property type="term" value="C:cytoplasm"/>
    <property type="evidence" value="ECO:0007669"/>
    <property type="project" value="UniProtKB-SubCell"/>
</dbReference>
<dbReference type="InterPro" id="IPR023404">
    <property type="entry name" value="rSAM_horseshoe"/>
</dbReference>
<comment type="similarity">
    <text evidence="1">Belongs to the anaerobic coproporphyrinogen-III oxidase family. HemW subfamily.</text>
</comment>
<keyword evidence="2" id="KW-0963">Cytoplasm</keyword>
<keyword evidence="5" id="KW-1185">Reference proteome</keyword>
<dbReference type="InterPro" id="IPR006638">
    <property type="entry name" value="Elp3/MiaA/NifB-like_rSAM"/>
</dbReference>
<dbReference type="GO" id="GO:0006779">
    <property type="term" value="P:porphyrin-containing compound biosynthetic process"/>
    <property type="evidence" value="ECO:0007669"/>
    <property type="project" value="InterPro"/>
</dbReference>
<dbReference type="InterPro" id="IPR034505">
    <property type="entry name" value="Coproporphyrinogen-III_oxidase"/>
</dbReference>
<dbReference type="SMART" id="SM00729">
    <property type="entry name" value="Elp3"/>
    <property type="match status" value="1"/>
</dbReference>
<dbReference type="Proteomes" id="UP000326354">
    <property type="component" value="Chromosome"/>
</dbReference>
<dbReference type="KEGG" id="uam:UABAM_02454"/>
<keyword evidence="2" id="KW-0949">S-adenosyl-L-methionine</keyword>
<dbReference type="Gene3D" id="3.80.30.20">
    <property type="entry name" value="tm_1862 like domain"/>
    <property type="match status" value="1"/>
</dbReference>
<organism evidence="4 5">
    <name type="scientific">Uabimicrobium amorphum</name>
    <dbReference type="NCBI Taxonomy" id="2596890"/>
    <lineage>
        <taxon>Bacteria</taxon>
        <taxon>Pseudomonadati</taxon>
        <taxon>Planctomycetota</taxon>
        <taxon>Candidatus Uabimicrobiia</taxon>
        <taxon>Candidatus Uabimicrobiales</taxon>
        <taxon>Candidatus Uabimicrobiaceae</taxon>
        <taxon>Candidatus Uabimicrobium</taxon>
    </lineage>
</organism>
<protein>
    <recommendedName>
        <fullName evidence="2">Heme chaperone HemW</fullName>
    </recommendedName>
</protein>
<reference evidence="4 5" key="1">
    <citation type="submission" date="2019-08" db="EMBL/GenBank/DDBJ databases">
        <title>Complete genome sequence of Candidatus Uab amorphum.</title>
        <authorList>
            <person name="Shiratori T."/>
            <person name="Suzuki S."/>
            <person name="Kakizawa Y."/>
            <person name="Ishida K."/>
        </authorList>
    </citation>
    <scope>NUCLEOTIDE SEQUENCE [LARGE SCALE GENOMIC DNA]</scope>
    <source>
        <strain evidence="4 5">SRT547</strain>
    </source>
</reference>
<name>A0A5S9F341_UABAM</name>
<dbReference type="PANTHER" id="PTHR13932">
    <property type="entry name" value="COPROPORPHYRINIGEN III OXIDASE"/>
    <property type="match status" value="1"/>
</dbReference>
<keyword evidence="2" id="KW-0479">Metal-binding</keyword>
<dbReference type="AlphaFoldDB" id="A0A5S9F341"/>
<keyword evidence="2" id="KW-0349">Heme</keyword>
<keyword evidence="2" id="KW-0408">Iron</keyword>
<dbReference type="NCBIfam" id="TIGR00539">
    <property type="entry name" value="hemN_rel"/>
    <property type="match status" value="1"/>
</dbReference>
<dbReference type="InterPro" id="IPR007197">
    <property type="entry name" value="rSAM"/>
</dbReference>
<comment type="subcellular location">
    <subcellularLocation>
        <location evidence="2">Cytoplasm</location>
    </subcellularLocation>
</comment>